<dbReference type="Proteomes" id="UP000193689">
    <property type="component" value="Unassembled WGS sequence"/>
</dbReference>
<dbReference type="STRING" id="1141098.A0A1Y2DB71"/>
<feature type="region of interest" description="Disordered" evidence="1">
    <location>
        <begin position="114"/>
        <end position="139"/>
    </location>
</feature>
<evidence type="ECO:0000313" key="4">
    <source>
        <dbReference type="Proteomes" id="UP000193689"/>
    </source>
</evidence>
<organism evidence="3 4">
    <name type="scientific">Pseudomassariella vexata</name>
    <dbReference type="NCBI Taxonomy" id="1141098"/>
    <lineage>
        <taxon>Eukaryota</taxon>
        <taxon>Fungi</taxon>
        <taxon>Dikarya</taxon>
        <taxon>Ascomycota</taxon>
        <taxon>Pezizomycotina</taxon>
        <taxon>Sordariomycetes</taxon>
        <taxon>Xylariomycetidae</taxon>
        <taxon>Amphisphaeriales</taxon>
        <taxon>Pseudomassariaceae</taxon>
        <taxon>Pseudomassariella</taxon>
    </lineage>
</organism>
<proteinExistence type="predicted"/>
<feature type="compositionally biased region" description="Basic and acidic residues" evidence="1">
    <location>
        <begin position="123"/>
        <end position="135"/>
    </location>
</feature>
<protein>
    <submittedName>
        <fullName evidence="3">Clr5 domain-domain-containing protein</fullName>
    </submittedName>
</protein>
<evidence type="ECO:0000313" key="3">
    <source>
        <dbReference type="EMBL" id="ORY56394.1"/>
    </source>
</evidence>
<dbReference type="OrthoDB" id="4723339at2759"/>
<dbReference type="AlphaFoldDB" id="A0A1Y2DB71"/>
<keyword evidence="4" id="KW-1185">Reference proteome</keyword>
<reference evidence="3 4" key="1">
    <citation type="submission" date="2016-07" db="EMBL/GenBank/DDBJ databases">
        <title>Pervasive Adenine N6-methylation of Active Genes in Fungi.</title>
        <authorList>
            <consortium name="DOE Joint Genome Institute"/>
            <person name="Mondo S.J."/>
            <person name="Dannebaum R.O."/>
            <person name="Kuo R.C."/>
            <person name="Labutti K."/>
            <person name="Haridas S."/>
            <person name="Kuo A."/>
            <person name="Salamov A."/>
            <person name="Ahrendt S.R."/>
            <person name="Lipzen A."/>
            <person name="Sullivan W."/>
            <person name="Andreopoulos W.B."/>
            <person name="Clum A."/>
            <person name="Lindquist E."/>
            <person name="Daum C."/>
            <person name="Ramamoorthy G.K."/>
            <person name="Gryganskyi A."/>
            <person name="Culley D."/>
            <person name="Magnuson J.K."/>
            <person name="James T.Y."/>
            <person name="O'Malley M.A."/>
            <person name="Stajich J.E."/>
            <person name="Spatafora J.W."/>
            <person name="Visel A."/>
            <person name="Grigoriev I.V."/>
        </authorList>
    </citation>
    <scope>NUCLEOTIDE SEQUENCE [LARGE SCALE GENOMIC DNA]</scope>
    <source>
        <strain evidence="3 4">CBS 129021</strain>
    </source>
</reference>
<feature type="domain" description="Clr5" evidence="2">
    <location>
        <begin position="8"/>
        <end position="61"/>
    </location>
</feature>
<accession>A0A1Y2DB71</accession>
<dbReference type="EMBL" id="MCFJ01000023">
    <property type="protein sequence ID" value="ORY56394.1"/>
    <property type="molecule type" value="Genomic_DNA"/>
</dbReference>
<evidence type="ECO:0000259" key="2">
    <source>
        <dbReference type="Pfam" id="PF14420"/>
    </source>
</evidence>
<dbReference type="RefSeq" id="XP_040710111.1">
    <property type="nucleotide sequence ID" value="XM_040853446.1"/>
</dbReference>
<dbReference type="InParanoid" id="A0A1Y2DB71"/>
<name>A0A1Y2DB71_9PEZI</name>
<comment type="caution">
    <text evidence="3">The sequence shown here is derived from an EMBL/GenBank/DDBJ whole genome shotgun (WGS) entry which is preliminary data.</text>
</comment>
<gene>
    <name evidence="3" type="ORF">BCR38DRAFT_118399</name>
</gene>
<sequence length="315" mass="36500">MTRTPIRQEEWDQYKSIIKELYLHRDLKMREVINIMAREHGFEMSKRQFESKVISEWRLTKNINASDRHAMSRIRDRRRKVDGKDTVFIIRGRAISRQKIQRLDRGLPLVPLGNELQANPDSMDVRTPSDVEYHTPEGSPCIRTSQEPSEVNFSNSIFDFESFVSPMDSDNIQQEPVVHSGIDNSNTSLSGTMSTMSTCSTFDARVTPEHPYKYPKEYSANSVLTQEKEPSRTLVQSLEDPGRLETLNTDQRPQGREISRTTCIYKQSKVLGSRGGYACPFRQRNRLRFNVRTYKDCALQEWPTLLSLKYVSKPI</sequence>
<dbReference type="Pfam" id="PF14420">
    <property type="entry name" value="Clr5"/>
    <property type="match status" value="1"/>
</dbReference>
<evidence type="ECO:0000256" key="1">
    <source>
        <dbReference type="SAM" id="MobiDB-lite"/>
    </source>
</evidence>
<dbReference type="PANTHER" id="PTHR38788">
    <property type="entry name" value="CLR5 DOMAIN-CONTAINING PROTEIN"/>
    <property type="match status" value="1"/>
</dbReference>
<dbReference type="GeneID" id="63769658"/>
<dbReference type="PANTHER" id="PTHR38788:SF3">
    <property type="entry name" value="CLR5 DOMAIN-CONTAINING PROTEIN"/>
    <property type="match status" value="1"/>
</dbReference>
<dbReference type="InterPro" id="IPR025676">
    <property type="entry name" value="Clr5_dom"/>
</dbReference>